<gene>
    <name evidence="3" type="ORF">IV417_04175</name>
</gene>
<protein>
    <submittedName>
        <fullName evidence="3">SH3 domain-containing protein</fullName>
    </submittedName>
</protein>
<dbReference type="EMBL" id="JADQAZ010000001">
    <property type="protein sequence ID" value="MBT0956571.1"/>
    <property type="molecule type" value="Genomic_DNA"/>
</dbReference>
<comment type="caution">
    <text evidence="3">The sequence shown here is derived from an EMBL/GenBank/DDBJ whole genome shotgun (WGS) entry which is preliminary data.</text>
</comment>
<dbReference type="Pfam" id="PF08239">
    <property type="entry name" value="SH3_3"/>
    <property type="match status" value="1"/>
</dbReference>
<dbReference type="Gene3D" id="2.30.30.40">
    <property type="entry name" value="SH3 Domains"/>
    <property type="match status" value="1"/>
</dbReference>
<sequence length="132" mass="14570">MLKYIPLAAALCTLALPTAAEERTYGNITLTGLARESWGYNAPGYALTMVCNVNGPDGFLSIRSGPGTDHSVIRMFNRLATVEVDTRERRGNWVKVTSAYRNHTEDGEAHPLTSLKVEGWAHDGYLCDFIDH</sequence>
<keyword evidence="1" id="KW-0732">Signal</keyword>
<feature type="signal peptide" evidence="1">
    <location>
        <begin position="1"/>
        <end position="20"/>
    </location>
</feature>
<feature type="domain" description="SH3b" evidence="2">
    <location>
        <begin position="60"/>
        <end position="126"/>
    </location>
</feature>
<evidence type="ECO:0000259" key="2">
    <source>
        <dbReference type="Pfam" id="PF08239"/>
    </source>
</evidence>
<evidence type="ECO:0000256" key="1">
    <source>
        <dbReference type="SAM" id="SignalP"/>
    </source>
</evidence>
<keyword evidence="4" id="KW-1185">Reference proteome</keyword>
<dbReference type="Proteomes" id="UP001315686">
    <property type="component" value="Unassembled WGS sequence"/>
</dbReference>
<accession>A0AAP2CQA8</accession>
<organism evidence="3 4">
    <name type="scientific">Harenicola maris</name>
    <dbReference type="NCBI Taxonomy" id="2841044"/>
    <lineage>
        <taxon>Bacteria</taxon>
        <taxon>Pseudomonadati</taxon>
        <taxon>Pseudomonadota</taxon>
        <taxon>Alphaproteobacteria</taxon>
        <taxon>Rhodobacterales</taxon>
        <taxon>Paracoccaceae</taxon>
        <taxon>Harenicola</taxon>
    </lineage>
</organism>
<evidence type="ECO:0000313" key="3">
    <source>
        <dbReference type="EMBL" id="MBT0956571.1"/>
    </source>
</evidence>
<reference evidence="3 4" key="1">
    <citation type="journal article" date="2021" name="Arch. Microbiol.">
        <title>Harenicola maris gen. nov., sp. nov. isolated from the Sea of Japan shallow sediments.</title>
        <authorList>
            <person name="Romanenko L.A."/>
            <person name="Kurilenko V.V."/>
            <person name="Chernysheva N.Y."/>
            <person name="Tekutyeva L.A."/>
            <person name="Velansky P.V."/>
            <person name="Svetashev V.I."/>
            <person name="Isaeva M.P."/>
        </authorList>
    </citation>
    <scope>NUCLEOTIDE SEQUENCE [LARGE SCALE GENOMIC DNA]</scope>
    <source>
        <strain evidence="3 4">KMM 3653</strain>
    </source>
</reference>
<dbReference type="InterPro" id="IPR003646">
    <property type="entry name" value="SH3-like_bac-type"/>
</dbReference>
<name>A0AAP2CQA8_9RHOB</name>
<feature type="chain" id="PRO_5042915769" evidence="1">
    <location>
        <begin position="21"/>
        <end position="132"/>
    </location>
</feature>
<dbReference type="AlphaFoldDB" id="A0AAP2CQA8"/>
<evidence type="ECO:0000313" key="4">
    <source>
        <dbReference type="Proteomes" id="UP001315686"/>
    </source>
</evidence>
<proteinExistence type="predicted"/>
<dbReference type="RefSeq" id="WP_327792769.1">
    <property type="nucleotide sequence ID" value="NZ_JADQAZ010000001.1"/>
</dbReference>